<evidence type="ECO:0000256" key="1">
    <source>
        <dbReference type="SAM" id="MobiDB-lite"/>
    </source>
</evidence>
<dbReference type="EMBL" id="LZYE01000077">
    <property type="protein sequence ID" value="OFC37536.1"/>
    <property type="molecule type" value="Genomic_DNA"/>
</dbReference>
<dbReference type="RefSeq" id="WP_070114217.1">
    <property type="nucleotide sequence ID" value="NZ_JAAXYT010000242.1"/>
</dbReference>
<feature type="transmembrane region" description="Helical" evidence="2">
    <location>
        <begin position="53"/>
        <end position="74"/>
    </location>
</feature>
<protein>
    <recommendedName>
        <fullName evidence="5">Transmembrane protein</fullName>
    </recommendedName>
</protein>
<feature type="transmembrane region" description="Helical" evidence="2">
    <location>
        <begin position="12"/>
        <end position="33"/>
    </location>
</feature>
<feature type="region of interest" description="Disordered" evidence="1">
    <location>
        <begin position="155"/>
        <end position="200"/>
    </location>
</feature>
<dbReference type="AlphaFoldDB" id="A0A1E7YPV1"/>
<evidence type="ECO:0000313" key="4">
    <source>
        <dbReference type="Proteomes" id="UP000175616"/>
    </source>
</evidence>
<feature type="compositionally biased region" description="Low complexity" evidence="1">
    <location>
        <begin position="155"/>
        <end position="191"/>
    </location>
</feature>
<reference evidence="3 4" key="1">
    <citation type="submission" date="2016-06" db="EMBL/GenBank/DDBJ databases">
        <title>Gene turnover analysis identifies the evolutionary adaptation of the extremophile Acidithiobacillus caldus.</title>
        <authorList>
            <person name="Zhang X."/>
        </authorList>
    </citation>
    <scope>NUCLEOTIDE SEQUENCE [LARGE SCALE GENOMIC DNA]</scope>
    <source>
        <strain evidence="3 4">DX</strain>
    </source>
</reference>
<organism evidence="3 4">
    <name type="scientific">Acidithiobacillus caldus</name>
    <dbReference type="NCBI Taxonomy" id="33059"/>
    <lineage>
        <taxon>Bacteria</taxon>
        <taxon>Pseudomonadati</taxon>
        <taxon>Pseudomonadota</taxon>
        <taxon>Acidithiobacillia</taxon>
        <taxon>Acidithiobacillales</taxon>
        <taxon>Acidithiobacillaceae</taxon>
        <taxon>Acidithiobacillus</taxon>
    </lineage>
</organism>
<accession>A0A1E7YPV1</accession>
<evidence type="ECO:0008006" key="5">
    <source>
        <dbReference type="Google" id="ProtNLM"/>
    </source>
</evidence>
<dbReference type="Proteomes" id="UP000175616">
    <property type="component" value="Unassembled WGS sequence"/>
</dbReference>
<name>A0A1E7YPV1_9PROT</name>
<keyword evidence="2" id="KW-1133">Transmembrane helix</keyword>
<gene>
    <name evidence="3" type="ORF">BAE27_03960</name>
</gene>
<evidence type="ECO:0000313" key="3">
    <source>
        <dbReference type="EMBL" id="OFC37536.1"/>
    </source>
</evidence>
<proteinExistence type="predicted"/>
<keyword evidence="2" id="KW-0472">Membrane</keyword>
<keyword evidence="2" id="KW-0812">Transmembrane</keyword>
<comment type="caution">
    <text evidence="3">The sequence shown here is derived from an EMBL/GenBank/DDBJ whole genome shotgun (WGS) entry which is preliminary data.</text>
</comment>
<evidence type="ECO:0000256" key="2">
    <source>
        <dbReference type="SAM" id="Phobius"/>
    </source>
</evidence>
<feature type="transmembrane region" description="Helical" evidence="2">
    <location>
        <begin position="80"/>
        <end position="102"/>
    </location>
</feature>
<sequence length="200" mass="20666">MPYADHNLLSIAILIMILAFYGSGLALGGVMLYRYLRGNPNRLAAAKTGAGHLVAYFGRHLILALIALVLAIYFLPGLVYPALITGSFLFASGAWLLFLFGLSKPYLRDAALSLRGKPAPAQPSFNATWTASIQQPGSTVTPAPAVPVSVASASGSAGGAPQAPAVPQSTSTPAASTTPQPTSTPVAPATPRKLRVNTKI</sequence>